<dbReference type="GO" id="GO:0016020">
    <property type="term" value="C:membrane"/>
    <property type="evidence" value="ECO:0007669"/>
    <property type="project" value="UniProtKB-SubCell"/>
</dbReference>
<evidence type="ECO:0000313" key="18">
    <source>
        <dbReference type="EMBL" id="CAF1994012.1"/>
    </source>
</evidence>
<reference evidence="18" key="1">
    <citation type="submission" date="2021-02" db="EMBL/GenBank/DDBJ databases">
        <authorList>
            <person name="Nowell W R."/>
        </authorList>
    </citation>
    <scope>NUCLEOTIDE SEQUENCE</scope>
</reference>
<proteinExistence type="inferred from homology"/>
<evidence type="ECO:0000313" key="20">
    <source>
        <dbReference type="EMBL" id="CAF3830947.1"/>
    </source>
</evidence>
<evidence type="ECO:0000313" key="17">
    <source>
        <dbReference type="EMBL" id="CAF1680453.1"/>
    </source>
</evidence>
<dbReference type="GO" id="GO:0006656">
    <property type="term" value="P:phosphatidylcholine biosynthetic process"/>
    <property type="evidence" value="ECO:0007669"/>
    <property type="project" value="TreeGrafter"/>
</dbReference>
<evidence type="ECO:0000256" key="10">
    <source>
        <dbReference type="ARBA" id="ARBA00023209"/>
    </source>
</evidence>
<keyword evidence="5" id="KW-0808">Transferase</keyword>
<keyword evidence="4" id="KW-0444">Lipid biosynthesis</keyword>
<feature type="transmembrane region" description="Helical" evidence="15">
    <location>
        <begin position="96"/>
        <end position="112"/>
    </location>
</feature>
<feature type="transmembrane region" description="Helical" evidence="15">
    <location>
        <begin position="247"/>
        <end position="268"/>
    </location>
</feature>
<dbReference type="Proteomes" id="UP000663824">
    <property type="component" value="Unassembled WGS sequence"/>
</dbReference>
<dbReference type="Proteomes" id="UP000681720">
    <property type="component" value="Unassembled WGS sequence"/>
</dbReference>
<keyword evidence="8" id="KW-0443">Lipid metabolism</keyword>
<feature type="transmembrane region" description="Helical" evidence="15">
    <location>
        <begin position="202"/>
        <end position="222"/>
    </location>
</feature>
<evidence type="ECO:0000256" key="12">
    <source>
        <dbReference type="ARBA" id="ARBA00023315"/>
    </source>
</evidence>
<feature type="transmembrane region" description="Helical" evidence="15">
    <location>
        <begin position="314"/>
        <end position="337"/>
    </location>
</feature>
<dbReference type="Proteomes" id="UP000663834">
    <property type="component" value="Unassembled WGS sequence"/>
</dbReference>
<keyword evidence="13" id="KW-0175">Coiled coil</keyword>
<comment type="caution">
    <text evidence="18">The sequence shown here is derived from an EMBL/GenBank/DDBJ whole genome shotgun (WGS) entry which is preliminary data.</text>
</comment>
<evidence type="ECO:0000256" key="11">
    <source>
        <dbReference type="ARBA" id="ARBA00023264"/>
    </source>
</evidence>
<dbReference type="EMBL" id="CAJOBJ010000566">
    <property type="protein sequence ID" value="CAF3830947.1"/>
    <property type="molecule type" value="Genomic_DNA"/>
</dbReference>
<feature type="transmembrane region" description="Helical" evidence="15">
    <location>
        <begin position="343"/>
        <end position="363"/>
    </location>
</feature>
<evidence type="ECO:0000313" key="21">
    <source>
        <dbReference type="EMBL" id="CAF3853509.1"/>
    </source>
</evidence>
<evidence type="ECO:0000256" key="9">
    <source>
        <dbReference type="ARBA" id="ARBA00023136"/>
    </source>
</evidence>
<evidence type="ECO:0000313" key="16">
    <source>
        <dbReference type="EMBL" id="CAF1151329.1"/>
    </source>
</evidence>
<dbReference type="Proteomes" id="UP000663855">
    <property type="component" value="Unassembled WGS sequence"/>
</dbReference>
<sequence length="396" mass="46737">MPENNNNNQMEEEDEEEENNNDDLDFYDFLEMVADKIDSITHQIEERKEDSRQRWLRTKEEVEEQKRLLKTQLGNHIRLLSENLKKPNFIRTRDKITFTIGVANACFSPLIAGRWPHILPMLYTIQALCLISVRFFIYKRKHWHYFVFDLCYFINLLTLIYLWILPSSKILFSVCYTLTHGPLALAIVLWKNSLVFHSFDKVTSIFIHIYPVLTMFTLRWLLPVDLQIQHYPAISNIGSTLPMGSSIFYTVVFYLIWQILYCAFIIYGRRKKVASGLRVTSYTWLLTDKKGFVSQLIQKLGCGGPNDGINRYKIFVYFCLQFLYLLISILPVSLFYYQHMYVNVIFLCSMFAVSVYNGASFYIDVFSRQYIKSVELLHEWDTPDTNTEENDSKKDS</sequence>
<evidence type="ECO:0000256" key="1">
    <source>
        <dbReference type="ARBA" id="ARBA00004141"/>
    </source>
</evidence>
<dbReference type="EMBL" id="CAJNOW010020623">
    <property type="protein sequence ID" value="CAF1680453.1"/>
    <property type="molecule type" value="Genomic_DNA"/>
</dbReference>
<keyword evidence="9 15" id="KW-0472">Membrane</keyword>
<comment type="subcellular location">
    <subcellularLocation>
        <location evidence="1">Membrane</location>
        <topology evidence="1">Multi-pass membrane protein</topology>
    </subcellularLocation>
</comment>
<dbReference type="GO" id="GO:0016746">
    <property type="term" value="F:acyltransferase activity"/>
    <property type="evidence" value="ECO:0007669"/>
    <property type="project" value="UniProtKB-KW"/>
</dbReference>
<dbReference type="PANTHER" id="PTHR31201:SF1">
    <property type="entry name" value="GLYCEROPHOSPHOCHOLINE ACYLTRANSFERASE 1"/>
    <property type="match status" value="1"/>
</dbReference>
<keyword evidence="12" id="KW-0012">Acyltransferase</keyword>
<dbReference type="OrthoDB" id="406287at2759"/>
<evidence type="ECO:0000313" key="19">
    <source>
        <dbReference type="EMBL" id="CAF3752288.1"/>
    </source>
</evidence>
<keyword evidence="10" id="KW-0594">Phospholipid biosynthesis</keyword>
<evidence type="ECO:0000256" key="2">
    <source>
        <dbReference type="ARBA" id="ARBA00006675"/>
    </source>
</evidence>
<evidence type="ECO:0000313" key="22">
    <source>
        <dbReference type="Proteomes" id="UP000663824"/>
    </source>
</evidence>
<dbReference type="EMBL" id="CAJOBI010000931">
    <property type="protein sequence ID" value="CAF3853509.1"/>
    <property type="molecule type" value="Genomic_DNA"/>
</dbReference>
<evidence type="ECO:0000256" key="4">
    <source>
        <dbReference type="ARBA" id="ARBA00022516"/>
    </source>
</evidence>
<evidence type="ECO:0000256" key="14">
    <source>
        <dbReference type="SAM" id="MobiDB-lite"/>
    </source>
</evidence>
<dbReference type="Proteomes" id="UP000676336">
    <property type="component" value="Unassembled WGS sequence"/>
</dbReference>
<evidence type="ECO:0000256" key="8">
    <source>
        <dbReference type="ARBA" id="ARBA00023098"/>
    </source>
</evidence>
<comment type="similarity">
    <text evidence="2">Belongs to the GPC1 family.</text>
</comment>
<name>A0A816MKT8_9BILA</name>
<feature type="region of interest" description="Disordered" evidence="14">
    <location>
        <begin position="1"/>
        <end position="21"/>
    </location>
</feature>
<dbReference type="EMBL" id="CAJNOV010003699">
    <property type="protein sequence ID" value="CAF1151329.1"/>
    <property type="molecule type" value="Genomic_DNA"/>
</dbReference>
<gene>
    <name evidence="19" type="ORF">BYL167_LOCUS397</name>
    <name evidence="16" type="ORF">CJN711_LOCUS9544</name>
    <name evidence="20" type="ORF">GIL414_LOCUS2796</name>
    <name evidence="17" type="ORF">KQP761_LOCUS36423</name>
    <name evidence="18" type="ORF">MBJ925_LOCUS7924</name>
    <name evidence="21" type="ORF">SMN809_LOCUS4151</name>
</gene>
<evidence type="ECO:0000256" key="3">
    <source>
        <dbReference type="ARBA" id="ARBA00019082"/>
    </source>
</evidence>
<dbReference type="EMBL" id="CAJOBH010000038">
    <property type="protein sequence ID" value="CAF3752288.1"/>
    <property type="molecule type" value="Genomic_DNA"/>
</dbReference>
<evidence type="ECO:0000256" key="6">
    <source>
        <dbReference type="ARBA" id="ARBA00022692"/>
    </source>
</evidence>
<feature type="transmembrane region" description="Helical" evidence="15">
    <location>
        <begin position="145"/>
        <end position="164"/>
    </location>
</feature>
<keyword evidence="11" id="KW-1208">Phospholipid metabolism</keyword>
<feature type="compositionally biased region" description="Acidic residues" evidence="14">
    <location>
        <begin position="10"/>
        <end position="21"/>
    </location>
</feature>
<evidence type="ECO:0000256" key="5">
    <source>
        <dbReference type="ARBA" id="ARBA00022679"/>
    </source>
</evidence>
<accession>A0A816MKT8</accession>
<keyword evidence="6 15" id="KW-0812">Transmembrane</keyword>
<keyword evidence="7 15" id="KW-1133">Transmembrane helix</keyword>
<evidence type="ECO:0000256" key="13">
    <source>
        <dbReference type="SAM" id="Coils"/>
    </source>
</evidence>
<evidence type="ECO:0000256" key="15">
    <source>
        <dbReference type="SAM" id="Phobius"/>
    </source>
</evidence>
<dbReference type="Pfam" id="PF10998">
    <property type="entry name" value="DUF2838"/>
    <property type="match status" value="1"/>
</dbReference>
<evidence type="ECO:0000256" key="7">
    <source>
        <dbReference type="ARBA" id="ARBA00022989"/>
    </source>
</evidence>
<feature type="transmembrane region" description="Helical" evidence="15">
    <location>
        <begin position="118"/>
        <end position="138"/>
    </location>
</feature>
<organism evidence="18 22">
    <name type="scientific">Rotaria magnacalcarata</name>
    <dbReference type="NCBI Taxonomy" id="392030"/>
    <lineage>
        <taxon>Eukaryota</taxon>
        <taxon>Metazoa</taxon>
        <taxon>Spiralia</taxon>
        <taxon>Gnathifera</taxon>
        <taxon>Rotifera</taxon>
        <taxon>Eurotatoria</taxon>
        <taxon>Bdelloidea</taxon>
        <taxon>Philodinida</taxon>
        <taxon>Philodinidae</taxon>
        <taxon>Rotaria</taxon>
    </lineage>
</organism>
<dbReference type="InterPro" id="IPR021261">
    <property type="entry name" value="GPCAT"/>
</dbReference>
<feature type="coiled-coil region" evidence="13">
    <location>
        <begin position="45"/>
        <end position="72"/>
    </location>
</feature>
<dbReference type="EMBL" id="CAJNRE010002826">
    <property type="protein sequence ID" value="CAF1994012.1"/>
    <property type="molecule type" value="Genomic_DNA"/>
</dbReference>
<dbReference type="PANTHER" id="PTHR31201">
    <property type="entry name" value="OS01G0585100 PROTEIN"/>
    <property type="match status" value="1"/>
</dbReference>
<feature type="transmembrane region" description="Helical" evidence="15">
    <location>
        <begin position="170"/>
        <end position="190"/>
    </location>
</feature>
<protein>
    <recommendedName>
        <fullName evidence="3">Glycerophosphocholine acyltransferase 1</fullName>
    </recommendedName>
</protein>
<dbReference type="Proteomes" id="UP000681967">
    <property type="component" value="Unassembled WGS sequence"/>
</dbReference>
<dbReference type="AlphaFoldDB" id="A0A816MKT8"/>